<feature type="region of interest" description="Disordered" evidence="1">
    <location>
        <begin position="1"/>
        <end position="93"/>
    </location>
</feature>
<reference evidence="2 3" key="1">
    <citation type="journal article" date="2016" name="Genome Biol. Evol.">
        <title>Divergent and convergent evolution of fungal pathogenicity.</title>
        <authorList>
            <person name="Shang Y."/>
            <person name="Xiao G."/>
            <person name="Zheng P."/>
            <person name="Cen K."/>
            <person name="Zhan S."/>
            <person name="Wang C."/>
        </authorList>
    </citation>
    <scope>NUCLEOTIDE SEQUENCE [LARGE SCALE GENOMIC DNA]</scope>
    <source>
        <strain evidence="2 3">RCEF 264</strain>
    </source>
</reference>
<feature type="compositionally biased region" description="Polar residues" evidence="1">
    <location>
        <begin position="84"/>
        <end position="93"/>
    </location>
</feature>
<evidence type="ECO:0000313" key="3">
    <source>
        <dbReference type="Proteomes" id="UP000076874"/>
    </source>
</evidence>
<dbReference type="EMBL" id="AZHD01000003">
    <property type="protein sequence ID" value="OAA65168.1"/>
    <property type="molecule type" value="Genomic_DNA"/>
</dbReference>
<dbReference type="Proteomes" id="UP000076874">
    <property type="component" value="Unassembled WGS sequence"/>
</dbReference>
<protein>
    <submittedName>
        <fullName evidence="2">Sulfate transporter</fullName>
    </submittedName>
</protein>
<feature type="region of interest" description="Disordered" evidence="1">
    <location>
        <begin position="111"/>
        <end position="148"/>
    </location>
</feature>
<dbReference type="STRING" id="1081102.A0A162KAC4"/>
<keyword evidence="3" id="KW-1185">Reference proteome</keyword>
<dbReference type="AlphaFoldDB" id="A0A162KAC4"/>
<dbReference type="OrthoDB" id="10481603at2759"/>
<sequence length="218" mass="23168">MAFGNASSSHTPSNPSGLRQSFTLSSSSSSSSPRNTQTASRSPPDSPQPSPRTRPTVLSGNDDVADDVHLSRAGPSEPRPFVQLGSTGPPSETTALLQDVLDDRRCSHSGPCNHGTFSPRPASPDESGDSTDTGFDDSAVDGPSTPMPILDGLISTITGSRNSRSWRRSLARKVRSKKMSTSSVLAERHGLTDTSSMWVPPFLLLSCLLLLRPFTLSF</sequence>
<feature type="compositionally biased region" description="Polar residues" evidence="1">
    <location>
        <begin position="1"/>
        <end position="24"/>
    </location>
</feature>
<evidence type="ECO:0000256" key="1">
    <source>
        <dbReference type="SAM" id="MobiDB-lite"/>
    </source>
</evidence>
<gene>
    <name evidence="2" type="ORF">SPI_01955</name>
</gene>
<name>A0A162KAC4_9HYPO</name>
<evidence type="ECO:0000313" key="2">
    <source>
        <dbReference type="EMBL" id="OAA65168.1"/>
    </source>
</evidence>
<comment type="caution">
    <text evidence="2">The sequence shown here is derived from an EMBL/GenBank/DDBJ whole genome shotgun (WGS) entry which is preliminary data.</text>
</comment>
<feature type="compositionally biased region" description="Acidic residues" evidence="1">
    <location>
        <begin position="126"/>
        <end position="139"/>
    </location>
</feature>
<organism evidence="2 3">
    <name type="scientific">Niveomyces insectorum RCEF 264</name>
    <dbReference type="NCBI Taxonomy" id="1081102"/>
    <lineage>
        <taxon>Eukaryota</taxon>
        <taxon>Fungi</taxon>
        <taxon>Dikarya</taxon>
        <taxon>Ascomycota</taxon>
        <taxon>Pezizomycotina</taxon>
        <taxon>Sordariomycetes</taxon>
        <taxon>Hypocreomycetidae</taxon>
        <taxon>Hypocreales</taxon>
        <taxon>Cordycipitaceae</taxon>
        <taxon>Niveomyces</taxon>
    </lineage>
</organism>
<accession>A0A162KAC4</accession>
<proteinExistence type="predicted"/>